<dbReference type="AlphaFoldDB" id="A0A345DCL5"/>
<dbReference type="KEGG" id="hyf:DTO96_101844"/>
<dbReference type="Proteomes" id="UP000252182">
    <property type="component" value="Chromosome"/>
</dbReference>
<keyword evidence="3" id="KW-1185">Reference proteome</keyword>
<feature type="domain" description="Diphthamide synthase" evidence="1">
    <location>
        <begin position="7"/>
        <end position="200"/>
    </location>
</feature>
<protein>
    <recommendedName>
        <fullName evidence="1">Diphthamide synthase domain-containing protein</fullName>
    </recommendedName>
</protein>
<dbReference type="OrthoDB" id="3572539at2"/>
<dbReference type="Gene3D" id="3.40.50.620">
    <property type="entry name" value="HUPs"/>
    <property type="match status" value="1"/>
</dbReference>
<dbReference type="Gene3D" id="3.90.1490.10">
    <property type="entry name" value="putative n-type atp pyrophosphatase, domain 2"/>
    <property type="match status" value="1"/>
</dbReference>
<gene>
    <name evidence="2" type="ORF">DTO96_101844</name>
</gene>
<evidence type="ECO:0000313" key="3">
    <source>
        <dbReference type="Proteomes" id="UP000252182"/>
    </source>
</evidence>
<dbReference type="CDD" id="cd01994">
    <property type="entry name" value="AANH_PF0828-like"/>
    <property type="match status" value="1"/>
</dbReference>
<accession>A0A345DCL5</accession>
<dbReference type="NCBIfam" id="TIGR00290">
    <property type="entry name" value="MJ0570_dom"/>
    <property type="match status" value="1"/>
</dbReference>
<evidence type="ECO:0000313" key="2">
    <source>
        <dbReference type="EMBL" id="AXF86103.1"/>
    </source>
</evidence>
<organism evidence="2 3">
    <name type="scientific">Ephemeroptericola cinctiostellae</name>
    <dbReference type="NCBI Taxonomy" id="2268024"/>
    <lineage>
        <taxon>Bacteria</taxon>
        <taxon>Pseudomonadati</taxon>
        <taxon>Pseudomonadota</taxon>
        <taxon>Betaproteobacteria</taxon>
        <taxon>Burkholderiales</taxon>
        <taxon>Burkholderiaceae</taxon>
        <taxon>Ephemeroptericola</taxon>
    </lineage>
</organism>
<evidence type="ECO:0000259" key="1">
    <source>
        <dbReference type="Pfam" id="PF01902"/>
    </source>
</evidence>
<dbReference type="Pfam" id="PF01902">
    <property type="entry name" value="Diphthami_syn_2"/>
    <property type="match status" value="1"/>
</dbReference>
<reference evidence="3" key="1">
    <citation type="submission" date="2018-07" db="EMBL/GenBank/DDBJ databases">
        <authorList>
            <person name="Kim H."/>
        </authorList>
    </citation>
    <scope>NUCLEOTIDE SEQUENCE [LARGE SCALE GENOMIC DNA]</scope>
    <source>
        <strain evidence="3">F02</strain>
    </source>
</reference>
<sequence length="255" mass="28249">MSKTLPKAIMCWSGGKDSAMALHRAQHDFEVVGLLTTMNAEFARISMHGVRESMLDAQAAAIGLPIHKVWVGGSTHGEYEDQMRAALESVQADGVTHVIFGDIFLQDLREYRERQLAKVGLLAAFPLWQSDTTELIQTFINTGFKTITCCINDAYLDESWAGREIDAGFVADLPTHVDPCGENGEYHTFCFDGPIFSQPVAFNRGEVVYRPLQAPMPIAAKDESDDRYDCASPVETKGFWFCDVLPSENHSHSAI</sequence>
<dbReference type="InterPro" id="IPR014729">
    <property type="entry name" value="Rossmann-like_a/b/a_fold"/>
</dbReference>
<dbReference type="InterPro" id="IPR002761">
    <property type="entry name" value="Diphthami_syn_dom"/>
</dbReference>
<dbReference type="RefSeq" id="WP_114563216.1">
    <property type="nucleotide sequence ID" value="NZ_CP031124.1"/>
</dbReference>
<proteinExistence type="predicted"/>
<name>A0A345DCL5_9BURK</name>
<dbReference type="SUPFAM" id="SSF52402">
    <property type="entry name" value="Adenine nucleotide alpha hydrolases-like"/>
    <property type="match status" value="1"/>
</dbReference>
<dbReference type="InterPro" id="IPR030662">
    <property type="entry name" value="DPH6/MJ0570"/>
</dbReference>
<dbReference type="EMBL" id="CP031124">
    <property type="protein sequence ID" value="AXF86103.1"/>
    <property type="molecule type" value="Genomic_DNA"/>
</dbReference>
<dbReference type="PIRSF" id="PIRSF039123">
    <property type="entry name" value="Diphthamide_synthase"/>
    <property type="match status" value="1"/>
</dbReference>